<dbReference type="PANTHER" id="PTHR10177">
    <property type="entry name" value="CYCLINS"/>
    <property type="match status" value="1"/>
</dbReference>
<dbReference type="SMART" id="SM00385">
    <property type="entry name" value="CYCLIN"/>
    <property type="match status" value="1"/>
</dbReference>
<dbReference type="Proteomes" id="UP000039865">
    <property type="component" value="Unassembled WGS sequence"/>
</dbReference>
<evidence type="ECO:0000256" key="2">
    <source>
        <dbReference type="SAM" id="MobiDB-lite"/>
    </source>
</evidence>
<dbReference type="InterPro" id="IPR036915">
    <property type="entry name" value="Cyclin-like_sf"/>
</dbReference>
<feature type="region of interest" description="Disordered" evidence="2">
    <location>
        <begin position="1"/>
        <end position="34"/>
    </location>
</feature>
<feature type="domain" description="Cyclin-like" evidence="3">
    <location>
        <begin position="165"/>
        <end position="256"/>
    </location>
</feature>
<name>A0A078AKG8_STYLE</name>
<proteinExistence type="inferred from homology"/>
<dbReference type="EMBL" id="CCKQ01011176">
    <property type="protein sequence ID" value="CDW82714.1"/>
    <property type="molecule type" value="Genomic_DNA"/>
</dbReference>
<feature type="compositionally biased region" description="Polar residues" evidence="2">
    <location>
        <begin position="11"/>
        <end position="21"/>
    </location>
</feature>
<dbReference type="SUPFAM" id="SSF47954">
    <property type="entry name" value="Cyclin-like"/>
    <property type="match status" value="1"/>
</dbReference>
<sequence>MHQQAELFDDNTGSFSTTDQVEINKEQKASRPKSNLLDGSFVQLDLKDIVQFNNSNKEQPLSLTPNIKSGENKGQLNQSQLQNIPQLKKQPQRKEIMGSLPALLNIRKNNDEKIHKYKIDPHTLESPLLFNSCKNLDQDQDQTNIDCNFYNYHGISIKNRTKMIDWMIKVLRVLGSQTPKTYIQSILIMDKYFQVMKSQGQRIPQQSLHLAGMVSIFISSKFEDVEKISLNEIYAEAGHKKYKKQQLLQFEREILEAIKFDLNIQNYLDECHLMLQQLQADHGKIRISEKEKSQLNCFAIKNKIVRVGFMQQANW</sequence>
<evidence type="ECO:0000313" key="5">
    <source>
        <dbReference type="Proteomes" id="UP000039865"/>
    </source>
</evidence>
<dbReference type="Gene3D" id="1.10.472.10">
    <property type="entry name" value="Cyclin-like"/>
    <property type="match status" value="1"/>
</dbReference>
<keyword evidence="1" id="KW-0195">Cyclin</keyword>
<keyword evidence="5" id="KW-1185">Reference proteome</keyword>
<dbReference type="InterPro" id="IPR039361">
    <property type="entry name" value="Cyclin"/>
</dbReference>
<dbReference type="InterPro" id="IPR013763">
    <property type="entry name" value="Cyclin-like_dom"/>
</dbReference>
<evidence type="ECO:0000313" key="4">
    <source>
        <dbReference type="EMBL" id="CDW82714.1"/>
    </source>
</evidence>
<dbReference type="AlphaFoldDB" id="A0A078AKG8"/>
<dbReference type="Pfam" id="PF00134">
    <property type="entry name" value="Cyclin_N"/>
    <property type="match status" value="1"/>
</dbReference>
<accession>A0A078AKG8</accession>
<evidence type="ECO:0000256" key="1">
    <source>
        <dbReference type="RuleBase" id="RU000383"/>
    </source>
</evidence>
<comment type="similarity">
    <text evidence="1">Belongs to the cyclin family.</text>
</comment>
<organism evidence="4 5">
    <name type="scientific">Stylonychia lemnae</name>
    <name type="common">Ciliate</name>
    <dbReference type="NCBI Taxonomy" id="5949"/>
    <lineage>
        <taxon>Eukaryota</taxon>
        <taxon>Sar</taxon>
        <taxon>Alveolata</taxon>
        <taxon>Ciliophora</taxon>
        <taxon>Intramacronucleata</taxon>
        <taxon>Spirotrichea</taxon>
        <taxon>Stichotrichia</taxon>
        <taxon>Sporadotrichida</taxon>
        <taxon>Oxytrichidae</taxon>
        <taxon>Stylonychinae</taxon>
        <taxon>Stylonychia</taxon>
    </lineage>
</organism>
<protein>
    <recommendedName>
        <fullName evidence="3">Cyclin-like domain-containing protein</fullName>
    </recommendedName>
</protein>
<evidence type="ECO:0000259" key="3">
    <source>
        <dbReference type="SMART" id="SM00385"/>
    </source>
</evidence>
<dbReference type="InterPro" id="IPR006671">
    <property type="entry name" value="Cyclin_N"/>
</dbReference>
<reference evidence="4 5" key="1">
    <citation type="submission" date="2014-06" db="EMBL/GenBank/DDBJ databases">
        <authorList>
            <person name="Swart Estienne"/>
        </authorList>
    </citation>
    <scope>NUCLEOTIDE SEQUENCE [LARGE SCALE GENOMIC DNA]</scope>
    <source>
        <strain evidence="4 5">130c</strain>
    </source>
</reference>
<dbReference type="InParanoid" id="A0A078AKG8"/>
<gene>
    <name evidence="4" type="primary">Contig6555.g7011</name>
    <name evidence="4" type="ORF">STYLEM_11747</name>
</gene>